<dbReference type="EMBL" id="CAKOAT010199599">
    <property type="protein sequence ID" value="CAH8354882.1"/>
    <property type="molecule type" value="Genomic_DNA"/>
</dbReference>
<accession>A0ABC8K8C9</accession>
<proteinExistence type="predicted"/>
<comment type="caution">
    <text evidence="1">The sequence shown here is derived from an EMBL/GenBank/DDBJ whole genome shotgun (WGS) entry which is preliminary data.</text>
</comment>
<evidence type="ECO:0000313" key="2">
    <source>
        <dbReference type="Proteomes" id="UP001642260"/>
    </source>
</evidence>
<dbReference type="Proteomes" id="UP001642260">
    <property type="component" value="Unassembled WGS sequence"/>
</dbReference>
<evidence type="ECO:0000313" key="1">
    <source>
        <dbReference type="EMBL" id="CAH8354882.1"/>
    </source>
</evidence>
<protein>
    <submittedName>
        <fullName evidence="1">Uncharacterized protein</fullName>
    </submittedName>
</protein>
<gene>
    <name evidence="1" type="ORF">ERUC_LOCUS20637</name>
</gene>
<organism evidence="1 2">
    <name type="scientific">Eruca vesicaria subsp. sativa</name>
    <name type="common">Garden rocket</name>
    <name type="synonym">Eruca sativa</name>
    <dbReference type="NCBI Taxonomy" id="29727"/>
    <lineage>
        <taxon>Eukaryota</taxon>
        <taxon>Viridiplantae</taxon>
        <taxon>Streptophyta</taxon>
        <taxon>Embryophyta</taxon>
        <taxon>Tracheophyta</taxon>
        <taxon>Spermatophyta</taxon>
        <taxon>Magnoliopsida</taxon>
        <taxon>eudicotyledons</taxon>
        <taxon>Gunneridae</taxon>
        <taxon>Pentapetalae</taxon>
        <taxon>rosids</taxon>
        <taxon>malvids</taxon>
        <taxon>Brassicales</taxon>
        <taxon>Brassicaceae</taxon>
        <taxon>Brassiceae</taxon>
        <taxon>Eruca</taxon>
    </lineage>
</organism>
<keyword evidence="2" id="KW-1185">Reference proteome</keyword>
<dbReference type="AlphaFoldDB" id="A0ABC8K8C9"/>
<sequence>MASRSIVPRQTMGDVVVMKDDDNKNVRKRRTRQVLEDIGNVVRRNHPKNDKANFPRTFSQHAPLVQLVVKRVEVPKPKKRAEKPKNVEVIEISSDSDEEHVLVAVHEKIFPAAKKKTSIFYIHVLTARSKTVCCFEKKQKEKIFDIDSADAKDDLAAVG</sequence>
<reference evidence="1 2" key="1">
    <citation type="submission" date="2022-03" db="EMBL/GenBank/DDBJ databases">
        <authorList>
            <person name="Macdonald S."/>
            <person name="Ahmed S."/>
            <person name="Newling K."/>
        </authorList>
    </citation>
    <scope>NUCLEOTIDE SEQUENCE [LARGE SCALE GENOMIC DNA]</scope>
</reference>
<name>A0ABC8K8C9_ERUVS</name>